<accession>A0A5J4UH17</accession>
<protein>
    <submittedName>
        <fullName evidence="1">Uncharacterized protein</fullName>
    </submittedName>
</protein>
<dbReference type="AlphaFoldDB" id="A0A5J4UH17"/>
<comment type="caution">
    <text evidence="1">The sequence shown here is derived from an EMBL/GenBank/DDBJ whole genome shotgun (WGS) entry which is preliminary data.</text>
</comment>
<proteinExistence type="predicted"/>
<dbReference type="Proteomes" id="UP000324800">
    <property type="component" value="Unassembled WGS sequence"/>
</dbReference>
<sequence>MARSEAYMMDLIQIHDETLFENSKYNKQLDDLPLLKANVAYIVDRYSKSEDDALLLLKADKSELIDLYSNSEDDALLLQKTDKSDTQSNTEDDALLLLKADKTELIDAYSKSEDDVILLLKANVADIVDSYSKTEDDELLLLKANVADLTNYVDLTSAQTITEQKQFGQICGGDMLVSSLFTQPELQEVRDITSTISKTFVFSTQGELNDWMAVQDNVAKLVIADNLCIVDKEVTDYWWDETDLKVLETEFPDMSNVTSTLGAATGGGGVRSIVDIQSASYTKSEDDALLLLKADKTQLIDSYYKSETYARDVVFTKTETNNLLNNKADTGVSYTKGEVDALLLLKADKTQLIDSYNKSETYAKDEVYTKGETNNLLDNKANLSTAYCKSETYAIDEVYSKPETNQLISQIDVSDVDLTDYYNKSKTDELLDGMSTTTGSSFVNSGADNTVALLGAGGTKPISEFTTTIDDSNYVKKRW</sequence>
<name>A0A5J4UH17_9EUKA</name>
<gene>
    <name evidence="1" type="ORF">EZS28_035173</name>
</gene>
<organism evidence="1 2">
    <name type="scientific">Streblomastix strix</name>
    <dbReference type="NCBI Taxonomy" id="222440"/>
    <lineage>
        <taxon>Eukaryota</taxon>
        <taxon>Metamonada</taxon>
        <taxon>Preaxostyla</taxon>
        <taxon>Oxymonadida</taxon>
        <taxon>Streblomastigidae</taxon>
        <taxon>Streblomastix</taxon>
    </lineage>
</organism>
<dbReference type="EMBL" id="SNRW01016502">
    <property type="protein sequence ID" value="KAA6369300.1"/>
    <property type="molecule type" value="Genomic_DNA"/>
</dbReference>
<evidence type="ECO:0000313" key="1">
    <source>
        <dbReference type="EMBL" id="KAA6369300.1"/>
    </source>
</evidence>
<reference evidence="1 2" key="1">
    <citation type="submission" date="2019-03" db="EMBL/GenBank/DDBJ databases">
        <title>Single cell metagenomics reveals metabolic interactions within the superorganism composed of flagellate Streblomastix strix and complex community of Bacteroidetes bacteria on its surface.</title>
        <authorList>
            <person name="Treitli S.C."/>
            <person name="Kolisko M."/>
            <person name="Husnik F."/>
            <person name="Keeling P."/>
            <person name="Hampl V."/>
        </authorList>
    </citation>
    <scope>NUCLEOTIDE SEQUENCE [LARGE SCALE GENOMIC DNA]</scope>
    <source>
        <strain evidence="1">ST1C</strain>
    </source>
</reference>
<evidence type="ECO:0000313" key="2">
    <source>
        <dbReference type="Proteomes" id="UP000324800"/>
    </source>
</evidence>